<dbReference type="InterPro" id="IPR037118">
    <property type="entry name" value="Val-tRNA_synth_C_sf"/>
</dbReference>
<dbReference type="Pfam" id="PF00133">
    <property type="entry name" value="tRNA-synt_1"/>
    <property type="match status" value="1"/>
</dbReference>
<evidence type="ECO:0000256" key="6">
    <source>
        <dbReference type="ARBA" id="ARBA00023146"/>
    </source>
</evidence>
<dbReference type="Gene3D" id="3.90.740.10">
    <property type="entry name" value="Valyl/Leucyl/Isoleucyl-tRNA synthetase, editing domain"/>
    <property type="match status" value="1"/>
</dbReference>
<dbReference type="InterPro" id="IPR001412">
    <property type="entry name" value="aa-tRNA-synth_I_CS"/>
</dbReference>
<dbReference type="GO" id="GO:0005524">
    <property type="term" value="F:ATP binding"/>
    <property type="evidence" value="ECO:0007669"/>
    <property type="project" value="UniProtKB-KW"/>
</dbReference>
<dbReference type="GO" id="GO:0006438">
    <property type="term" value="P:valyl-tRNA aminoacylation"/>
    <property type="evidence" value="ECO:0007669"/>
    <property type="project" value="InterPro"/>
</dbReference>
<evidence type="ECO:0000256" key="1">
    <source>
        <dbReference type="ARBA" id="ARBA00013169"/>
    </source>
</evidence>
<accession>A0A6J6PY32</accession>
<evidence type="ECO:0000259" key="11">
    <source>
        <dbReference type="Pfam" id="PF10458"/>
    </source>
</evidence>
<keyword evidence="3" id="KW-0547">Nucleotide-binding</keyword>
<gene>
    <name evidence="12" type="ORF">UFOPK2399_01522</name>
</gene>
<evidence type="ECO:0000256" key="2">
    <source>
        <dbReference type="ARBA" id="ARBA00022598"/>
    </source>
</evidence>
<dbReference type="InterPro" id="IPR002300">
    <property type="entry name" value="aa-tRNA-synth_Ia"/>
</dbReference>
<dbReference type="Pfam" id="PF10458">
    <property type="entry name" value="Val_tRNA-synt_C"/>
    <property type="match status" value="1"/>
</dbReference>
<evidence type="ECO:0000256" key="5">
    <source>
        <dbReference type="ARBA" id="ARBA00022917"/>
    </source>
</evidence>
<dbReference type="Gene3D" id="3.40.50.620">
    <property type="entry name" value="HUPs"/>
    <property type="match status" value="2"/>
</dbReference>
<dbReference type="SUPFAM" id="SSF46589">
    <property type="entry name" value="tRNA-binding arm"/>
    <property type="match status" value="1"/>
</dbReference>
<feature type="domain" description="Methionyl/Valyl/Leucyl/Isoleucyl-tRNA synthetase anticodon-binding" evidence="10">
    <location>
        <begin position="599"/>
        <end position="717"/>
    </location>
</feature>
<dbReference type="EC" id="6.1.1.9" evidence="1"/>
<keyword evidence="2" id="KW-0436">Ligase</keyword>
<dbReference type="InterPro" id="IPR002303">
    <property type="entry name" value="Valyl-tRNA_ligase"/>
</dbReference>
<dbReference type="GO" id="GO:0004832">
    <property type="term" value="F:valine-tRNA ligase activity"/>
    <property type="evidence" value="ECO:0007669"/>
    <property type="project" value="UniProtKB-EC"/>
</dbReference>
<evidence type="ECO:0000259" key="10">
    <source>
        <dbReference type="Pfam" id="PF08264"/>
    </source>
</evidence>
<evidence type="ECO:0000259" key="9">
    <source>
        <dbReference type="Pfam" id="PF00133"/>
    </source>
</evidence>
<organism evidence="12">
    <name type="scientific">freshwater metagenome</name>
    <dbReference type="NCBI Taxonomy" id="449393"/>
    <lineage>
        <taxon>unclassified sequences</taxon>
        <taxon>metagenomes</taxon>
        <taxon>ecological metagenomes</taxon>
    </lineage>
</organism>
<feature type="domain" description="Valyl-tRNA synthetase tRNA-binding arm" evidence="11">
    <location>
        <begin position="757"/>
        <end position="801"/>
    </location>
</feature>
<dbReference type="PANTHER" id="PTHR11946">
    <property type="entry name" value="VALYL-TRNA SYNTHETASES"/>
    <property type="match status" value="1"/>
</dbReference>
<evidence type="ECO:0000256" key="8">
    <source>
        <dbReference type="ARBA" id="ARBA00047552"/>
    </source>
</evidence>
<dbReference type="PROSITE" id="PS00178">
    <property type="entry name" value="AA_TRNA_LIGASE_I"/>
    <property type="match status" value="1"/>
</dbReference>
<evidence type="ECO:0000256" key="7">
    <source>
        <dbReference type="ARBA" id="ARBA00029936"/>
    </source>
</evidence>
<keyword evidence="4" id="KW-0067">ATP-binding</keyword>
<dbReference type="InterPro" id="IPR019499">
    <property type="entry name" value="Val-tRNA_synth_tRNA-bd"/>
</dbReference>
<evidence type="ECO:0000256" key="3">
    <source>
        <dbReference type="ARBA" id="ARBA00022741"/>
    </source>
</evidence>
<keyword evidence="6" id="KW-0030">Aminoacyl-tRNA synthetase</keyword>
<dbReference type="InterPro" id="IPR014729">
    <property type="entry name" value="Rossmann-like_a/b/a_fold"/>
</dbReference>
<dbReference type="SUPFAM" id="SSF47323">
    <property type="entry name" value="Anticodon-binding domain of a subclass of class I aminoacyl-tRNA synthetases"/>
    <property type="match status" value="1"/>
</dbReference>
<dbReference type="InterPro" id="IPR033705">
    <property type="entry name" value="Anticodon_Ia_Val"/>
</dbReference>
<comment type="catalytic activity">
    <reaction evidence="8">
        <text>tRNA(Val) + L-valine + ATP = L-valyl-tRNA(Val) + AMP + diphosphate</text>
        <dbReference type="Rhea" id="RHEA:10704"/>
        <dbReference type="Rhea" id="RHEA-COMP:9672"/>
        <dbReference type="Rhea" id="RHEA-COMP:9708"/>
        <dbReference type="ChEBI" id="CHEBI:30616"/>
        <dbReference type="ChEBI" id="CHEBI:33019"/>
        <dbReference type="ChEBI" id="CHEBI:57762"/>
        <dbReference type="ChEBI" id="CHEBI:78442"/>
        <dbReference type="ChEBI" id="CHEBI:78537"/>
        <dbReference type="ChEBI" id="CHEBI:456215"/>
        <dbReference type="EC" id="6.1.1.9"/>
    </reaction>
</comment>
<dbReference type="GO" id="GO:0005829">
    <property type="term" value="C:cytosol"/>
    <property type="evidence" value="ECO:0007669"/>
    <property type="project" value="TreeGrafter"/>
</dbReference>
<dbReference type="CDD" id="cd07962">
    <property type="entry name" value="Anticodon_Ia_Val"/>
    <property type="match status" value="1"/>
</dbReference>
<dbReference type="EMBL" id="CAEZXP010000005">
    <property type="protein sequence ID" value="CAB4703649.1"/>
    <property type="molecule type" value="Genomic_DNA"/>
</dbReference>
<dbReference type="InterPro" id="IPR009080">
    <property type="entry name" value="tRNAsynth_Ia_anticodon-bd"/>
</dbReference>
<dbReference type="Pfam" id="PF08264">
    <property type="entry name" value="Anticodon_1"/>
    <property type="match status" value="1"/>
</dbReference>
<dbReference type="NCBIfam" id="TIGR00422">
    <property type="entry name" value="valS"/>
    <property type="match status" value="1"/>
</dbReference>
<proteinExistence type="inferred from homology"/>
<dbReference type="InterPro" id="IPR013155">
    <property type="entry name" value="M/V/L/I-tRNA-synth_anticd-bd"/>
</dbReference>
<dbReference type="PRINTS" id="PR00986">
    <property type="entry name" value="TRNASYNTHVAL"/>
</dbReference>
<dbReference type="Gene3D" id="1.10.730.10">
    <property type="entry name" value="Isoleucyl-tRNA Synthetase, Domain 1"/>
    <property type="match status" value="1"/>
</dbReference>
<evidence type="ECO:0000256" key="4">
    <source>
        <dbReference type="ARBA" id="ARBA00022840"/>
    </source>
</evidence>
<dbReference type="InterPro" id="IPR010978">
    <property type="entry name" value="tRNA-bd_arm"/>
</dbReference>
<dbReference type="CDD" id="cd00817">
    <property type="entry name" value="ValRS_core"/>
    <property type="match status" value="1"/>
</dbReference>
<dbReference type="FunFam" id="3.40.50.620:FF:000020">
    <property type="entry name" value="Valine--tRNA ligase, mitochondrial"/>
    <property type="match status" value="1"/>
</dbReference>
<evidence type="ECO:0000313" key="12">
    <source>
        <dbReference type="EMBL" id="CAB4703649.1"/>
    </source>
</evidence>
<reference evidence="12" key="1">
    <citation type="submission" date="2020-05" db="EMBL/GenBank/DDBJ databases">
        <authorList>
            <person name="Chiriac C."/>
            <person name="Salcher M."/>
            <person name="Ghai R."/>
            <person name="Kavagutti S V."/>
        </authorList>
    </citation>
    <scope>NUCLEOTIDE SEQUENCE</scope>
</reference>
<dbReference type="NCBIfam" id="NF004349">
    <property type="entry name" value="PRK05729.1"/>
    <property type="match status" value="1"/>
</dbReference>
<feature type="domain" description="Aminoacyl-tRNA synthetase class Ia" evidence="9">
    <location>
        <begin position="15"/>
        <end position="560"/>
    </location>
</feature>
<dbReference type="HAMAP" id="MF_02004">
    <property type="entry name" value="Val_tRNA_synth_type1"/>
    <property type="match status" value="1"/>
</dbReference>
<name>A0A6J6PY32_9ZZZZ</name>
<keyword evidence="5" id="KW-0648">Protein biosynthesis</keyword>
<sequence length="802" mass="90138">MMESHYDPREVEARWQNTWEREGLYSASPDPSRPSYVIAVPPPNVTGALHMGHALNGTIQDSLVRWHRMRGFNALWQPGYDHAGIATQAVVEKQLRARGQTRHELGREAFMAEVWQWLEKTGMTIMGQFRRLGASLDYSRERFTMDEGYSRAVLEFFVHLNDRGFVYRDNRIVNWCWECETAISDLEVIHSDVDDALTYVRYPLADGEGHITIATVRPATILADVAVAVHPDDPRYKQFIGKDVIVPVVGRRVPVIADEAVEPDFGTGALKITPGHDPVDFEVGRRHGLAELTVIGFDGRMNADAGDLAGLTEEEASERVVAWLKEHDQLEKRESYRHAVGHCERSGTRIQPLVSLQWWVKMDELAAPAAEAIRSGRVKFHPPVHGRVALDWLEAIRPWNVSRQLWWGHQLPIWYCPDGHHTIARSTPDACGDCGSIELTRDPDVLDTWFSSALWPFATLGWPDKTADLDAFYPGDVNSTAREIIFLWVNRMLMAGIELMGDIPFHDVIIHSTVLAPDGRRMSKSLGTGIDPLELIDAHGADATRYGLLKMTSTQDVRFSPGAIEEGRRLANKLWNVSRLILQNAEGATPKLDPTSLEERWIIARIDATRVEVEAALTDYEFAAGASSLYHLVFDDFCDWFAEAAKPRLYDRDVALIGTALAALERLLVLLHPVMPHVTEEIWGQFHDDRLIAATWPEPDIRFAADADALSRVQDAATTFRRSAVLVPLEGDEKRIFDAVVRPERVKASGDADAERARLSKEISRSEGMLANEKFAAKAPADVVAAEREKLERYRRELEALG</sequence>
<dbReference type="InterPro" id="IPR009008">
    <property type="entry name" value="Val/Leu/Ile-tRNA-synth_edit"/>
</dbReference>
<dbReference type="SUPFAM" id="SSF52374">
    <property type="entry name" value="Nucleotidylyl transferase"/>
    <property type="match status" value="1"/>
</dbReference>
<dbReference type="Gene3D" id="1.10.287.380">
    <property type="entry name" value="Valyl-tRNA synthetase, C-terminal domain"/>
    <property type="match status" value="1"/>
</dbReference>
<dbReference type="AlphaFoldDB" id="A0A6J6PY32"/>
<dbReference type="SUPFAM" id="SSF50677">
    <property type="entry name" value="ValRS/IleRS/LeuRS editing domain"/>
    <property type="match status" value="1"/>
</dbReference>
<dbReference type="GO" id="GO:0002161">
    <property type="term" value="F:aminoacyl-tRNA deacylase activity"/>
    <property type="evidence" value="ECO:0007669"/>
    <property type="project" value="InterPro"/>
</dbReference>
<protein>
    <recommendedName>
        <fullName evidence="1">valine--tRNA ligase</fullName>
        <ecNumber evidence="1">6.1.1.9</ecNumber>
    </recommendedName>
    <alternativeName>
        <fullName evidence="7">Valyl-tRNA synthetase</fullName>
    </alternativeName>
</protein>
<dbReference type="PANTHER" id="PTHR11946:SF93">
    <property type="entry name" value="VALINE--TRNA LIGASE, CHLOROPLASTIC_MITOCHONDRIAL 2"/>
    <property type="match status" value="1"/>
</dbReference>